<dbReference type="InterPro" id="IPR035906">
    <property type="entry name" value="MetI-like_sf"/>
</dbReference>
<accession>A0A7J3SM83</accession>
<protein>
    <submittedName>
        <fullName evidence="10">ABC transporter permease</fullName>
    </submittedName>
</protein>
<evidence type="ECO:0000256" key="1">
    <source>
        <dbReference type="ARBA" id="ARBA00004651"/>
    </source>
</evidence>
<dbReference type="GO" id="GO:0005886">
    <property type="term" value="C:plasma membrane"/>
    <property type="evidence" value="ECO:0007669"/>
    <property type="project" value="UniProtKB-SubCell"/>
</dbReference>
<evidence type="ECO:0000256" key="5">
    <source>
        <dbReference type="ARBA" id="ARBA00022692"/>
    </source>
</evidence>
<comment type="caution">
    <text evidence="10">The sequence shown here is derived from an EMBL/GenBank/DDBJ whole genome shotgun (WGS) entry which is preliminary data.</text>
</comment>
<keyword evidence="7 8" id="KW-0472">Membrane</keyword>
<dbReference type="InterPro" id="IPR000515">
    <property type="entry name" value="MetI-like"/>
</dbReference>
<evidence type="ECO:0000256" key="8">
    <source>
        <dbReference type="RuleBase" id="RU363032"/>
    </source>
</evidence>
<reference evidence="10" key="1">
    <citation type="journal article" date="2020" name="mSystems">
        <title>Genome- and Community-Level Interaction Insights into Carbon Utilization and Element Cycling Functions of Hydrothermarchaeota in Hydrothermal Sediment.</title>
        <authorList>
            <person name="Zhou Z."/>
            <person name="Liu Y."/>
            <person name="Xu W."/>
            <person name="Pan J."/>
            <person name="Luo Z.H."/>
            <person name="Li M."/>
        </authorList>
    </citation>
    <scope>NUCLEOTIDE SEQUENCE [LARGE SCALE GENOMIC DNA]</scope>
    <source>
        <strain evidence="10">SpSt-885</strain>
    </source>
</reference>
<evidence type="ECO:0000256" key="4">
    <source>
        <dbReference type="ARBA" id="ARBA00022475"/>
    </source>
</evidence>
<proteinExistence type="inferred from homology"/>
<feature type="transmembrane region" description="Helical" evidence="8">
    <location>
        <begin position="108"/>
        <end position="125"/>
    </location>
</feature>
<evidence type="ECO:0000256" key="6">
    <source>
        <dbReference type="ARBA" id="ARBA00022989"/>
    </source>
</evidence>
<keyword evidence="5 8" id="KW-0812">Transmembrane</keyword>
<feature type="domain" description="ABC transmembrane type-1" evidence="9">
    <location>
        <begin position="75"/>
        <end position="280"/>
    </location>
</feature>
<dbReference type="SUPFAM" id="SSF161098">
    <property type="entry name" value="MetI-like"/>
    <property type="match status" value="1"/>
</dbReference>
<evidence type="ECO:0000259" key="9">
    <source>
        <dbReference type="PROSITE" id="PS50928"/>
    </source>
</evidence>
<evidence type="ECO:0000313" key="10">
    <source>
        <dbReference type="EMBL" id="HGZ60676.1"/>
    </source>
</evidence>
<dbReference type="PROSITE" id="PS50928">
    <property type="entry name" value="ABC_TM1"/>
    <property type="match status" value="1"/>
</dbReference>
<comment type="subcellular location">
    <subcellularLocation>
        <location evidence="1 8">Cell membrane</location>
        <topology evidence="1 8">Multi-pass membrane protein</topology>
    </subcellularLocation>
</comment>
<dbReference type="EMBL" id="DTLS01000164">
    <property type="protein sequence ID" value="HGZ60676.1"/>
    <property type="molecule type" value="Genomic_DNA"/>
</dbReference>
<gene>
    <name evidence="10" type="ORF">ENW83_05700</name>
</gene>
<comment type="similarity">
    <text evidence="2">Belongs to the binding-protein-dependent transport system permease family. CysTW subfamily.</text>
</comment>
<dbReference type="AlphaFoldDB" id="A0A7J3SM83"/>
<dbReference type="CDD" id="cd06261">
    <property type="entry name" value="TM_PBP2"/>
    <property type="match status" value="1"/>
</dbReference>
<organism evidence="10">
    <name type="scientific">Fervidicoccus fontis</name>
    <dbReference type="NCBI Taxonomy" id="683846"/>
    <lineage>
        <taxon>Archaea</taxon>
        <taxon>Thermoproteota</taxon>
        <taxon>Thermoprotei</taxon>
        <taxon>Fervidicoccales</taxon>
        <taxon>Fervidicoccaceae</taxon>
        <taxon>Fervidicoccus</taxon>
    </lineage>
</organism>
<evidence type="ECO:0000256" key="3">
    <source>
        <dbReference type="ARBA" id="ARBA00022448"/>
    </source>
</evidence>
<feature type="transmembrane region" description="Helical" evidence="8">
    <location>
        <begin position="261"/>
        <end position="284"/>
    </location>
</feature>
<sequence>MEAVPRQLREAALAEKRRFFPRIEGKSRIFSFTLLSLAFMLGIVIGSLYSLFAISPDLFTATGKLLSDESFRSALSRTLKISLIVAAVSTILSYPTAIYINSIRSSKARRVALSLVWLPVMVNPIVRAYGWMIILGRYGIINSILSALRLGTAKILYTDTAIVFGLVELFTPFLISSIYSSLSSLNEELLLAARTLGAGAFRTFLDVVIPLTSKGYLFGLTVIIAGCFTAYATPVLLGGAMNATLSMLLYEYVSIFLDWRMAVALSLVMLAIVISIMIVARIAVRGRK</sequence>
<feature type="transmembrane region" description="Helical" evidence="8">
    <location>
        <begin position="74"/>
        <end position="96"/>
    </location>
</feature>
<dbReference type="Gene3D" id="1.10.3720.10">
    <property type="entry name" value="MetI-like"/>
    <property type="match status" value="1"/>
</dbReference>
<feature type="transmembrane region" description="Helical" evidence="8">
    <location>
        <begin position="29"/>
        <end position="54"/>
    </location>
</feature>
<dbReference type="PANTHER" id="PTHR42929:SF5">
    <property type="entry name" value="ABC TRANSPORTER PERMEASE PROTEIN"/>
    <property type="match status" value="1"/>
</dbReference>
<keyword evidence="6 8" id="KW-1133">Transmembrane helix</keyword>
<dbReference type="Pfam" id="PF00528">
    <property type="entry name" value="BPD_transp_1"/>
    <property type="match status" value="1"/>
</dbReference>
<keyword evidence="4" id="KW-1003">Cell membrane</keyword>
<evidence type="ECO:0000256" key="7">
    <source>
        <dbReference type="ARBA" id="ARBA00023136"/>
    </source>
</evidence>
<keyword evidence="3 8" id="KW-0813">Transport</keyword>
<dbReference type="GO" id="GO:0055085">
    <property type="term" value="P:transmembrane transport"/>
    <property type="evidence" value="ECO:0007669"/>
    <property type="project" value="InterPro"/>
</dbReference>
<feature type="transmembrane region" description="Helical" evidence="8">
    <location>
        <begin position="216"/>
        <end position="241"/>
    </location>
</feature>
<feature type="transmembrane region" description="Helical" evidence="8">
    <location>
        <begin position="160"/>
        <end position="179"/>
    </location>
</feature>
<name>A0A7J3SM83_9CREN</name>
<dbReference type="PANTHER" id="PTHR42929">
    <property type="entry name" value="INNER MEMBRANE ABC TRANSPORTER PERMEASE PROTEIN YDCU-RELATED-RELATED"/>
    <property type="match status" value="1"/>
</dbReference>
<evidence type="ECO:0000256" key="2">
    <source>
        <dbReference type="ARBA" id="ARBA00007069"/>
    </source>
</evidence>